<keyword evidence="2" id="KW-0472">Membrane</keyword>
<evidence type="ECO:0000256" key="2">
    <source>
        <dbReference type="SAM" id="Phobius"/>
    </source>
</evidence>
<evidence type="ECO:0000313" key="4">
    <source>
        <dbReference type="EMBL" id="MTE13774.1"/>
    </source>
</evidence>
<reference evidence="4 5" key="1">
    <citation type="submission" date="2019-11" db="EMBL/GenBank/DDBJ databases">
        <title>Nocardia sp. nov. CT2-14 isolated from soil.</title>
        <authorList>
            <person name="Kanchanasin P."/>
            <person name="Tanasupawat S."/>
            <person name="Yuki M."/>
            <person name="Kudo T."/>
        </authorList>
    </citation>
    <scope>NUCLEOTIDE SEQUENCE [LARGE SCALE GENOMIC DNA]</scope>
    <source>
        <strain evidence="4 5">CT2-14</strain>
    </source>
</reference>
<organism evidence="4 5">
    <name type="scientific">Nocardia aurantiaca</name>
    <dbReference type="NCBI Taxonomy" id="2675850"/>
    <lineage>
        <taxon>Bacteria</taxon>
        <taxon>Bacillati</taxon>
        <taxon>Actinomycetota</taxon>
        <taxon>Actinomycetes</taxon>
        <taxon>Mycobacteriales</taxon>
        <taxon>Nocardiaceae</taxon>
        <taxon>Nocardia</taxon>
    </lineage>
</organism>
<dbReference type="RefSeq" id="WP_154788170.1">
    <property type="nucleotide sequence ID" value="NZ_WMBB01000005.1"/>
</dbReference>
<comment type="caution">
    <text evidence="4">The sequence shown here is derived from an EMBL/GenBank/DDBJ whole genome shotgun (WGS) entry which is preliminary data.</text>
</comment>
<feature type="compositionally biased region" description="Polar residues" evidence="1">
    <location>
        <begin position="1"/>
        <end position="15"/>
    </location>
</feature>
<dbReference type="AlphaFoldDB" id="A0A6I3KZT1"/>
<feature type="compositionally biased region" description="Basic and acidic residues" evidence="1">
    <location>
        <begin position="101"/>
        <end position="112"/>
    </location>
</feature>
<keyword evidence="2" id="KW-1133">Transmembrane helix</keyword>
<accession>A0A6I3KZT1</accession>
<name>A0A6I3KZT1_9NOCA</name>
<keyword evidence="2" id="KW-0812">Transmembrane</keyword>
<proteinExistence type="predicted"/>
<feature type="transmembrane region" description="Helical" evidence="2">
    <location>
        <begin position="336"/>
        <end position="357"/>
    </location>
</feature>
<keyword evidence="5" id="KW-1185">Reference proteome</keyword>
<feature type="compositionally biased region" description="Basic and acidic residues" evidence="1">
    <location>
        <begin position="142"/>
        <end position="161"/>
    </location>
</feature>
<dbReference type="InterPro" id="IPR058489">
    <property type="entry name" value="DUF8176"/>
</dbReference>
<gene>
    <name evidence="4" type="ORF">GLP40_13450</name>
</gene>
<sequence>MTADDSASSDLSPTTPADPRPAGHESGTTRAEHDFIRLEPSAIRPESSTTRPEPTSARWEPDATRAESSTTRPEPTSASREPDATRAESSTTQPEPTSPRPEPDDTRAERNSARHKPPVSPRLSGTARAERRTGGHGSTAAGHEREPAAVERDGTRTRLESTTHGFDFAPSGGTTRLGPDAVEGGQDEADTGRLGNDGERGGAVTGRHRADSDQGGLAAGRTGSERTGADRNGSGAVGGSDDEGRDGLAKGPVRPPIPVLTPSGGEPVRVAEEAMAEAPGWASWLTEGSVAEPVGAARGPVRARDLMAEDPMAALVFEARRRAARTQRRLRIRNRALAIAGVSLALVIVAAVAWLALAPGDSQGPQAVPETTAATSTTAANQPGLVTWCQELSTPQRVSGASAGDLSSGPGVIMRLEYAWYVQRDAAAVRALLSPDARVAPEQATRDAISATPSGTQHCVTITNADPDRWNVTVDEKHPDGTQSSWQQVITTADRDGQVRITSIVAGSR</sequence>
<protein>
    <recommendedName>
        <fullName evidence="3">DUF8176 domain-containing protein</fullName>
    </recommendedName>
</protein>
<dbReference type="Proteomes" id="UP000432464">
    <property type="component" value="Unassembled WGS sequence"/>
</dbReference>
<evidence type="ECO:0000313" key="5">
    <source>
        <dbReference type="Proteomes" id="UP000432464"/>
    </source>
</evidence>
<dbReference type="Pfam" id="PF26527">
    <property type="entry name" value="DUF8176"/>
    <property type="match status" value="1"/>
</dbReference>
<dbReference type="EMBL" id="WMBB01000005">
    <property type="protein sequence ID" value="MTE13774.1"/>
    <property type="molecule type" value="Genomic_DNA"/>
</dbReference>
<evidence type="ECO:0000259" key="3">
    <source>
        <dbReference type="Pfam" id="PF26527"/>
    </source>
</evidence>
<feature type="domain" description="DUF8176" evidence="3">
    <location>
        <begin position="387"/>
        <end position="504"/>
    </location>
</feature>
<feature type="region of interest" description="Disordered" evidence="1">
    <location>
        <begin position="1"/>
        <end position="264"/>
    </location>
</feature>
<feature type="compositionally biased region" description="Polar residues" evidence="1">
    <location>
        <begin position="66"/>
        <end position="79"/>
    </location>
</feature>
<evidence type="ECO:0000256" key="1">
    <source>
        <dbReference type="SAM" id="MobiDB-lite"/>
    </source>
</evidence>